<organism evidence="2 3">
    <name type="scientific">Paenibacillus allorhizosphaerae</name>
    <dbReference type="NCBI Taxonomy" id="2849866"/>
    <lineage>
        <taxon>Bacteria</taxon>
        <taxon>Bacillati</taxon>
        <taxon>Bacillota</taxon>
        <taxon>Bacilli</taxon>
        <taxon>Bacillales</taxon>
        <taxon>Paenibacillaceae</taxon>
        <taxon>Paenibacillus</taxon>
    </lineage>
</organism>
<keyword evidence="3" id="KW-1185">Reference proteome</keyword>
<proteinExistence type="predicted"/>
<keyword evidence="1" id="KW-1133">Transmembrane helix</keyword>
<dbReference type="Proteomes" id="UP000730618">
    <property type="component" value="Unassembled WGS sequence"/>
</dbReference>
<feature type="transmembrane region" description="Helical" evidence="1">
    <location>
        <begin position="172"/>
        <end position="191"/>
    </location>
</feature>
<evidence type="ECO:0000313" key="2">
    <source>
        <dbReference type="EMBL" id="CAG7649802.1"/>
    </source>
</evidence>
<sequence>MNNMNSAAGVTGSGRSGETGRTVLAERRAAAKPYAVWLYIWGLEWLLSAMISFFDPGDAYGAWRVGVLLAAVAATAAVWLRRSKNADKPSVRHTAPLSAAMPVLACTLIAAVLLRTGVVSPLYMPLLKGIVLAAAYGVLSVKLGTPLLYMGLWMLALTFTVAYAYLGYASVLLGGFGGLSLLTLGLLLNFWHTLWKRRMG</sequence>
<feature type="transmembrane region" description="Helical" evidence="1">
    <location>
        <begin position="60"/>
        <end position="81"/>
    </location>
</feature>
<feature type="transmembrane region" description="Helical" evidence="1">
    <location>
        <begin position="146"/>
        <end position="166"/>
    </location>
</feature>
<reference evidence="2 3" key="1">
    <citation type="submission" date="2021-06" db="EMBL/GenBank/DDBJ databases">
        <authorList>
            <person name="Criscuolo A."/>
        </authorList>
    </citation>
    <scope>NUCLEOTIDE SEQUENCE [LARGE SCALE GENOMIC DNA]</scope>
    <source>
        <strain evidence="3">CIP 111802</strain>
    </source>
</reference>
<comment type="caution">
    <text evidence="2">The sequence shown here is derived from an EMBL/GenBank/DDBJ whole genome shotgun (WGS) entry which is preliminary data.</text>
</comment>
<evidence type="ECO:0000313" key="3">
    <source>
        <dbReference type="Proteomes" id="UP000730618"/>
    </source>
</evidence>
<name>A0ABM8VMC4_9BACL</name>
<gene>
    <name evidence="2" type="ORF">PAECIP111802_04559</name>
</gene>
<dbReference type="RefSeq" id="WP_218100852.1">
    <property type="nucleotide sequence ID" value="NZ_CAJVCE010000014.1"/>
</dbReference>
<feature type="transmembrane region" description="Helical" evidence="1">
    <location>
        <begin position="34"/>
        <end position="54"/>
    </location>
</feature>
<dbReference type="EMBL" id="CAJVCE010000014">
    <property type="protein sequence ID" value="CAG7649802.1"/>
    <property type="molecule type" value="Genomic_DNA"/>
</dbReference>
<accession>A0ABM8VMC4</accession>
<feature type="transmembrane region" description="Helical" evidence="1">
    <location>
        <begin position="93"/>
        <end position="114"/>
    </location>
</feature>
<protein>
    <submittedName>
        <fullName evidence="2">Uncharacterized protein</fullName>
    </submittedName>
</protein>
<feature type="transmembrane region" description="Helical" evidence="1">
    <location>
        <begin position="120"/>
        <end position="139"/>
    </location>
</feature>
<evidence type="ECO:0000256" key="1">
    <source>
        <dbReference type="SAM" id="Phobius"/>
    </source>
</evidence>
<keyword evidence="1" id="KW-0812">Transmembrane</keyword>
<keyword evidence="1" id="KW-0472">Membrane</keyword>